<proteinExistence type="predicted"/>
<feature type="signal peptide" evidence="1">
    <location>
        <begin position="1"/>
        <end position="22"/>
    </location>
</feature>
<dbReference type="Proteomes" id="UP000811255">
    <property type="component" value="Unassembled WGS sequence"/>
</dbReference>
<evidence type="ECO:0000313" key="3">
    <source>
        <dbReference type="Proteomes" id="UP000811255"/>
    </source>
</evidence>
<comment type="caution">
    <text evidence="2">The sequence shown here is derived from an EMBL/GenBank/DDBJ whole genome shotgun (WGS) entry which is preliminary data.</text>
</comment>
<dbReference type="Gene3D" id="2.40.160.10">
    <property type="entry name" value="Porin"/>
    <property type="match status" value="1"/>
</dbReference>
<dbReference type="InterPro" id="IPR023614">
    <property type="entry name" value="Porin_dom_sf"/>
</dbReference>
<feature type="chain" id="PRO_5047527179" description="Alginate export domain-containing protein" evidence="1">
    <location>
        <begin position="23"/>
        <end position="404"/>
    </location>
</feature>
<organism evidence="2 3">
    <name type="scientific">Croceibacterium selenioxidans</name>
    <dbReference type="NCBI Taxonomy" id="2838833"/>
    <lineage>
        <taxon>Bacteria</taxon>
        <taxon>Pseudomonadati</taxon>
        <taxon>Pseudomonadota</taxon>
        <taxon>Alphaproteobacteria</taxon>
        <taxon>Sphingomonadales</taxon>
        <taxon>Erythrobacteraceae</taxon>
        <taxon>Croceibacterium</taxon>
    </lineage>
</organism>
<evidence type="ECO:0000256" key="1">
    <source>
        <dbReference type="SAM" id="SignalP"/>
    </source>
</evidence>
<evidence type="ECO:0008006" key="4">
    <source>
        <dbReference type="Google" id="ProtNLM"/>
    </source>
</evidence>
<dbReference type="EMBL" id="JAHFVK010000002">
    <property type="protein sequence ID" value="MBT2134974.1"/>
    <property type="molecule type" value="Genomic_DNA"/>
</dbReference>
<gene>
    <name evidence="2" type="ORF">KK137_11575</name>
</gene>
<keyword evidence="3" id="KW-1185">Reference proteome</keyword>
<protein>
    <recommendedName>
        <fullName evidence="4">Alginate export domain-containing protein</fullName>
    </recommendedName>
</protein>
<dbReference type="RefSeq" id="WP_214536574.1">
    <property type="nucleotide sequence ID" value="NZ_JAHFVK010000002.1"/>
</dbReference>
<reference evidence="2 3" key="1">
    <citation type="submission" date="2021-05" db="EMBL/GenBank/DDBJ databases">
        <title>Croceibacterium sp. LX-88 genome sequence.</title>
        <authorList>
            <person name="Luo X."/>
        </authorList>
    </citation>
    <scope>NUCLEOTIDE SEQUENCE [LARGE SCALE GENOMIC DNA]</scope>
    <source>
        <strain evidence="2 3">LX-88</strain>
    </source>
</reference>
<evidence type="ECO:0000313" key="2">
    <source>
        <dbReference type="EMBL" id="MBT2134974.1"/>
    </source>
</evidence>
<keyword evidence="1" id="KW-0732">Signal</keyword>
<accession>A0ABS5W5L1</accession>
<sequence length="404" mass="43303">MRSTVFLLTIVSALAWTAPAAAAPGDPVDLGNGVMLDPIFAARLRYETVDQANLPDSADALTLRARIGIELKSSGLSTLIEGEGTLALVDDYNDTIPGNGVEPFPIVGDPENLELNRFQVSYLKDGTGVTLGRQRIILDNARFVGNVGWRQNEQTYDAVRGQAKLGPVTLDATYSVSQRTVFGKDSPNSHYDGDFVFLGGGVDLPAVDIKAFAYLLDYDTRLAFSSQTYGFLATAGLDLPAIGKLSGQLSYASQSDYGANPVSYQADYLNAQATLSLSSFSLTAGYEELGSDGGRAAVQTPLATLHAFNGWADLFLTTPANGLRDYYATLGTTFGVTFLPSLKADLTHHRFDSDFGGLDYGSEWDASVGFKLGPVALLAKYANYNAKQFAIDTEKVWLQAEAAF</sequence>
<name>A0ABS5W5L1_9SPHN</name>